<keyword evidence="5 9" id="KW-0560">Oxidoreductase</keyword>
<dbReference type="InterPro" id="IPR047146">
    <property type="entry name" value="Cyt_P450_E_CYP52_fungi"/>
</dbReference>
<gene>
    <name evidence="10" type="ORF">FIBRA_04822</name>
</gene>
<comment type="similarity">
    <text evidence="2 9">Belongs to the cytochrome P450 family.</text>
</comment>
<keyword evidence="11" id="KW-1185">Reference proteome</keyword>
<proteinExistence type="inferred from homology"/>
<comment type="cofactor">
    <cofactor evidence="1 8">
        <name>heme</name>
        <dbReference type="ChEBI" id="CHEBI:30413"/>
    </cofactor>
</comment>
<dbReference type="InterPro" id="IPR036396">
    <property type="entry name" value="Cyt_P450_sf"/>
</dbReference>
<sequence>MHPDSFYRIRLLKDLFRIVAVPCLLLSALLRIFDRNPGLLTLPLHFLFLVASALSRNHYWDWVHAREATRLGAVQIPRVRGKWPGNIDIYFGLVKAAQSRSLGSYQLDLFEQYQSTTLNLRLLWQDLIITMDAKHIQGILATGFNNFWRGPRQKERLEVFLGEGIFNRDDDSWKAHRALARPFFARDRITDFELFERYTTTTLALISKFAATGRPIDVQDLYARFTLDAASEFLFGKNVATLASQLPEPGRARMGAMGSATDDAFGAFAQAFEAAQVRVITRARRGYFWPAFEFFFPDPQVRFRRTIDRWVSPLVEDALDNRSSMRKAGLKSSLDQSVFLEYLADSTEDRKVIQDQLLNILLASRDTTSSLLTSITYLLSEHPDVTRKLRAEVLAHCGPEGAPTFATIKSMRYMRAVINETLRLFPPVPTNARESRPQASLLPESDGTYHAPARPLYVPPSTPFQYLSFLTQRNPALWGADAAAFDPERWLDARLATFTANPMIFTPFSAGPRICIGQNYALNEASCFLVRLLQQFDSFALAPDAQPAGSLPPPAWKAGRGRDPVEKIWPQAALTAFVKGGLWVRFGRAAR</sequence>
<dbReference type="SUPFAM" id="SSF48264">
    <property type="entry name" value="Cytochrome P450"/>
    <property type="match status" value="1"/>
</dbReference>
<dbReference type="AlphaFoldDB" id="J4GPV7"/>
<dbReference type="GO" id="GO:0005506">
    <property type="term" value="F:iron ion binding"/>
    <property type="evidence" value="ECO:0007669"/>
    <property type="project" value="InterPro"/>
</dbReference>
<dbReference type="PANTHER" id="PTHR24287:SF1">
    <property type="entry name" value="P450, PUTATIVE (EUROFUNG)-RELATED"/>
    <property type="match status" value="1"/>
</dbReference>
<dbReference type="InParanoid" id="J4GPV7"/>
<evidence type="ECO:0000256" key="6">
    <source>
        <dbReference type="ARBA" id="ARBA00023004"/>
    </source>
</evidence>
<dbReference type="EMBL" id="HE797090">
    <property type="protein sequence ID" value="CCM02715.1"/>
    <property type="molecule type" value="Genomic_DNA"/>
</dbReference>
<dbReference type="GO" id="GO:0004497">
    <property type="term" value="F:monooxygenase activity"/>
    <property type="evidence" value="ECO:0007669"/>
    <property type="project" value="UniProtKB-KW"/>
</dbReference>
<dbReference type="GO" id="GO:0020037">
    <property type="term" value="F:heme binding"/>
    <property type="evidence" value="ECO:0007669"/>
    <property type="project" value="InterPro"/>
</dbReference>
<dbReference type="GeneID" id="24097626"/>
<reference evidence="10 11" key="1">
    <citation type="journal article" date="2012" name="Appl. Environ. Microbiol.">
        <title>Short-read sequencing for genomic analysis of the brown rot fungus Fibroporia radiculosa.</title>
        <authorList>
            <person name="Tang J.D."/>
            <person name="Perkins A.D."/>
            <person name="Sonstegard T.S."/>
            <person name="Schroeder S.G."/>
            <person name="Burgess S.C."/>
            <person name="Diehl S.V."/>
        </authorList>
    </citation>
    <scope>NUCLEOTIDE SEQUENCE [LARGE SCALE GENOMIC DNA]</scope>
    <source>
        <strain evidence="10 11">TFFH 294</strain>
    </source>
</reference>
<feature type="binding site" description="axial binding residue" evidence="8">
    <location>
        <position position="515"/>
    </location>
    <ligand>
        <name>heme</name>
        <dbReference type="ChEBI" id="CHEBI:30413"/>
    </ligand>
    <ligandPart>
        <name>Fe</name>
        <dbReference type="ChEBI" id="CHEBI:18248"/>
    </ligandPart>
</feature>
<organism evidence="10 11">
    <name type="scientific">Fibroporia radiculosa</name>
    <dbReference type="NCBI Taxonomy" id="599839"/>
    <lineage>
        <taxon>Eukaryota</taxon>
        <taxon>Fungi</taxon>
        <taxon>Dikarya</taxon>
        <taxon>Basidiomycota</taxon>
        <taxon>Agaricomycotina</taxon>
        <taxon>Agaricomycetes</taxon>
        <taxon>Polyporales</taxon>
        <taxon>Fibroporiaceae</taxon>
        <taxon>Fibroporia</taxon>
    </lineage>
</organism>
<dbReference type="STRING" id="599839.J4GPV7"/>
<evidence type="ECO:0000256" key="7">
    <source>
        <dbReference type="ARBA" id="ARBA00023033"/>
    </source>
</evidence>
<evidence type="ECO:0000256" key="4">
    <source>
        <dbReference type="ARBA" id="ARBA00022723"/>
    </source>
</evidence>
<keyword evidence="6 8" id="KW-0408">Iron</keyword>
<evidence type="ECO:0000256" key="9">
    <source>
        <dbReference type="RuleBase" id="RU000461"/>
    </source>
</evidence>
<keyword evidence="4 8" id="KW-0479">Metal-binding</keyword>
<evidence type="ECO:0008006" key="12">
    <source>
        <dbReference type="Google" id="ProtNLM"/>
    </source>
</evidence>
<evidence type="ECO:0000313" key="10">
    <source>
        <dbReference type="EMBL" id="CCM02715.1"/>
    </source>
</evidence>
<dbReference type="RefSeq" id="XP_012181998.1">
    <property type="nucleotide sequence ID" value="XM_012326608.1"/>
</dbReference>
<evidence type="ECO:0000256" key="3">
    <source>
        <dbReference type="ARBA" id="ARBA00022617"/>
    </source>
</evidence>
<evidence type="ECO:0000256" key="1">
    <source>
        <dbReference type="ARBA" id="ARBA00001971"/>
    </source>
</evidence>
<evidence type="ECO:0000313" key="11">
    <source>
        <dbReference type="Proteomes" id="UP000006352"/>
    </source>
</evidence>
<protein>
    <recommendedName>
        <fullName evidence="12">Cytochrome P450</fullName>
    </recommendedName>
</protein>
<dbReference type="Gene3D" id="1.10.630.10">
    <property type="entry name" value="Cytochrome P450"/>
    <property type="match status" value="1"/>
</dbReference>
<keyword evidence="7 9" id="KW-0503">Monooxygenase</keyword>
<dbReference type="InterPro" id="IPR001128">
    <property type="entry name" value="Cyt_P450"/>
</dbReference>
<dbReference type="OrthoDB" id="1470350at2759"/>
<dbReference type="PRINTS" id="PR00385">
    <property type="entry name" value="P450"/>
</dbReference>
<dbReference type="InterPro" id="IPR002401">
    <property type="entry name" value="Cyt_P450_E_grp-I"/>
</dbReference>
<dbReference type="PROSITE" id="PS00086">
    <property type="entry name" value="CYTOCHROME_P450"/>
    <property type="match status" value="1"/>
</dbReference>
<dbReference type="PANTHER" id="PTHR24287">
    <property type="entry name" value="P450, PUTATIVE (EUROFUNG)-RELATED"/>
    <property type="match status" value="1"/>
</dbReference>
<accession>J4GPV7</accession>
<evidence type="ECO:0000256" key="8">
    <source>
        <dbReference type="PIRSR" id="PIRSR602401-1"/>
    </source>
</evidence>
<evidence type="ECO:0000256" key="5">
    <source>
        <dbReference type="ARBA" id="ARBA00023002"/>
    </source>
</evidence>
<dbReference type="PRINTS" id="PR00463">
    <property type="entry name" value="EP450I"/>
</dbReference>
<dbReference type="GO" id="GO:0016705">
    <property type="term" value="F:oxidoreductase activity, acting on paired donors, with incorporation or reduction of molecular oxygen"/>
    <property type="evidence" value="ECO:0007669"/>
    <property type="project" value="InterPro"/>
</dbReference>
<evidence type="ECO:0000256" key="2">
    <source>
        <dbReference type="ARBA" id="ARBA00010617"/>
    </source>
</evidence>
<dbReference type="HOGENOM" id="CLU_001570_27_0_1"/>
<dbReference type="Proteomes" id="UP000006352">
    <property type="component" value="Unassembled WGS sequence"/>
</dbReference>
<dbReference type="Pfam" id="PF00067">
    <property type="entry name" value="p450"/>
    <property type="match status" value="1"/>
</dbReference>
<keyword evidence="3 8" id="KW-0349">Heme</keyword>
<name>J4GPV7_9APHY</name>
<dbReference type="InterPro" id="IPR017972">
    <property type="entry name" value="Cyt_P450_CS"/>
</dbReference>